<evidence type="ECO:0000256" key="3">
    <source>
        <dbReference type="ARBA" id="ARBA00022525"/>
    </source>
</evidence>
<dbReference type="InterPro" id="IPR029034">
    <property type="entry name" value="Cystine-knot_cytokine"/>
</dbReference>
<feature type="domain" description="TGF-beta family profile" evidence="8">
    <location>
        <begin position="332"/>
        <end position="447"/>
    </location>
</feature>
<dbReference type="AlphaFoldDB" id="A0A9J6BL54"/>
<evidence type="ECO:0000256" key="7">
    <source>
        <dbReference type="SAM" id="MobiDB-lite"/>
    </source>
</evidence>
<evidence type="ECO:0000256" key="4">
    <source>
        <dbReference type="ARBA" id="ARBA00023030"/>
    </source>
</evidence>
<dbReference type="EMBL" id="JADBJN010000003">
    <property type="protein sequence ID" value="KAG5670219.1"/>
    <property type="molecule type" value="Genomic_DNA"/>
</dbReference>
<dbReference type="Gene3D" id="2.10.90.10">
    <property type="entry name" value="Cystine-knot cytokines"/>
    <property type="match status" value="1"/>
</dbReference>
<dbReference type="Proteomes" id="UP001107558">
    <property type="component" value="Chromosome 3"/>
</dbReference>
<comment type="subcellular location">
    <subcellularLocation>
        <location evidence="1">Secreted</location>
    </subcellularLocation>
</comment>
<sequence length="447" mass="51435">MIQRHNSNIQNNSSNNSSNFNIINATELEQHIMNGLNMKRKPDANLASISQEEFFTKYNEYLSKVNYRIKRSAKLYGDDITNIVFDDDNEFKKIFAFKHSNQSNVLGSQRKRRSTREEDITSLAFEIEDKSDLPTVIEQATLSIFLTNDYDHATSTHPPATETESHLEYDDSSSSGSDLSPKKLTIKPNSKSHHLRHHNHHHRNKIHINKNSQAILKLHVYQTNSHEGRTFLFTKDLTISPNSDDTHIAFSKWIQLDLTSVVRTWLQGNEKTFNIDIYCEMCSKYGISIINEGTSQNNNGNPALNVIGAIVRTKRKIQNRKKKGDGKKQNQKHKKTHCRHNGESKCCRHEWTIDFKELGGYDYIISPRHFDAGYCDGMCPFRHNMGSNHAYFQSLAHHQLKKENVPNVCCAPTKLQDLEVLHIDENDHTKLKVTTMKKMMAMKCSCT</sequence>
<feature type="region of interest" description="Disordered" evidence="7">
    <location>
        <begin position="155"/>
        <end position="205"/>
    </location>
</feature>
<dbReference type="InterPro" id="IPR017948">
    <property type="entry name" value="TGFb_CS"/>
</dbReference>
<comment type="similarity">
    <text evidence="2 6">Belongs to the TGF-beta family.</text>
</comment>
<dbReference type="GO" id="GO:0008083">
    <property type="term" value="F:growth factor activity"/>
    <property type="evidence" value="ECO:0007669"/>
    <property type="project" value="UniProtKB-KW"/>
</dbReference>
<evidence type="ECO:0000256" key="6">
    <source>
        <dbReference type="RuleBase" id="RU000354"/>
    </source>
</evidence>
<evidence type="ECO:0000256" key="2">
    <source>
        <dbReference type="ARBA" id="ARBA00006656"/>
    </source>
</evidence>
<dbReference type="SUPFAM" id="SSF57501">
    <property type="entry name" value="Cystine-knot cytokines"/>
    <property type="match status" value="1"/>
</dbReference>
<dbReference type="PROSITE" id="PS51362">
    <property type="entry name" value="TGF_BETA_2"/>
    <property type="match status" value="1"/>
</dbReference>
<dbReference type="CDD" id="cd13755">
    <property type="entry name" value="TGF_beta_maverick"/>
    <property type="match status" value="1"/>
</dbReference>
<dbReference type="GO" id="GO:0005125">
    <property type="term" value="F:cytokine activity"/>
    <property type="evidence" value="ECO:0007669"/>
    <property type="project" value="TreeGrafter"/>
</dbReference>
<comment type="caution">
    <text evidence="9">The sequence shown here is derived from an EMBL/GenBank/DDBJ whole genome shotgun (WGS) entry which is preliminary data.</text>
</comment>
<evidence type="ECO:0000259" key="8">
    <source>
        <dbReference type="PROSITE" id="PS51362"/>
    </source>
</evidence>
<keyword evidence="5" id="KW-1015">Disulfide bond</keyword>
<dbReference type="GO" id="GO:0005615">
    <property type="term" value="C:extracellular space"/>
    <property type="evidence" value="ECO:0007669"/>
    <property type="project" value="TreeGrafter"/>
</dbReference>
<dbReference type="OrthoDB" id="5949851at2759"/>
<accession>A0A9J6BL54</accession>
<evidence type="ECO:0000313" key="9">
    <source>
        <dbReference type="EMBL" id="KAG5670219.1"/>
    </source>
</evidence>
<dbReference type="PANTHER" id="PTHR11848:SF119">
    <property type="entry name" value="TGF-BETA FAMILY PROFILE DOMAIN-CONTAINING PROTEIN"/>
    <property type="match status" value="1"/>
</dbReference>
<reference evidence="9" key="1">
    <citation type="submission" date="2021-03" db="EMBL/GenBank/DDBJ databases">
        <title>Chromosome level genome of the anhydrobiotic midge Polypedilum vanderplanki.</title>
        <authorList>
            <person name="Yoshida Y."/>
            <person name="Kikawada T."/>
            <person name="Gusev O."/>
        </authorList>
    </citation>
    <scope>NUCLEOTIDE SEQUENCE</scope>
    <source>
        <strain evidence="9">NIAS01</strain>
        <tissue evidence="9">Whole body or cell culture</tissue>
    </source>
</reference>
<keyword evidence="3" id="KW-0964">Secreted</keyword>
<name>A0A9J6BL54_POLVA</name>
<evidence type="ECO:0000313" key="10">
    <source>
        <dbReference type="Proteomes" id="UP001107558"/>
    </source>
</evidence>
<dbReference type="Gene3D" id="2.60.120.970">
    <property type="match status" value="1"/>
</dbReference>
<dbReference type="SMART" id="SM00204">
    <property type="entry name" value="TGFB"/>
    <property type="match status" value="1"/>
</dbReference>
<dbReference type="InterPro" id="IPR001839">
    <property type="entry name" value="TGF-b_C"/>
</dbReference>
<protein>
    <recommendedName>
        <fullName evidence="8">TGF-beta family profile domain-containing protein</fullName>
    </recommendedName>
</protein>
<dbReference type="InterPro" id="IPR015615">
    <property type="entry name" value="TGF-beta-rel"/>
</dbReference>
<dbReference type="Pfam" id="PF00019">
    <property type="entry name" value="TGF_beta"/>
    <property type="match status" value="1"/>
</dbReference>
<feature type="compositionally biased region" description="Basic residues" evidence="7">
    <location>
        <begin position="190"/>
        <end position="205"/>
    </location>
</feature>
<keyword evidence="10" id="KW-1185">Reference proteome</keyword>
<evidence type="ECO:0000256" key="5">
    <source>
        <dbReference type="ARBA" id="ARBA00023157"/>
    </source>
</evidence>
<evidence type="ECO:0000256" key="1">
    <source>
        <dbReference type="ARBA" id="ARBA00004613"/>
    </source>
</evidence>
<dbReference type="PANTHER" id="PTHR11848">
    <property type="entry name" value="TGF-BETA FAMILY"/>
    <property type="match status" value="1"/>
</dbReference>
<dbReference type="PROSITE" id="PS00250">
    <property type="entry name" value="TGF_BETA_1"/>
    <property type="match status" value="1"/>
</dbReference>
<organism evidence="9 10">
    <name type="scientific">Polypedilum vanderplanki</name>
    <name type="common">Sleeping chironomid midge</name>
    <dbReference type="NCBI Taxonomy" id="319348"/>
    <lineage>
        <taxon>Eukaryota</taxon>
        <taxon>Metazoa</taxon>
        <taxon>Ecdysozoa</taxon>
        <taxon>Arthropoda</taxon>
        <taxon>Hexapoda</taxon>
        <taxon>Insecta</taxon>
        <taxon>Pterygota</taxon>
        <taxon>Neoptera</taxon>
        <taxon>Endopterygota</taxon>
        <taxon>Diptera</taxon>
        <taxon>Nematocera</taxon>
        <taxon>Chironomoidea</taxon>
        <taxon>Chironomidae</taxon>
        <taxon>Chironominae</taxon>
        <taxon>Polypedilum</taxon>
        <taxon>Polypedilum</taxon>
    </lineage>
</organism>
<proteinExistence type="inferred from homology"/>
<keyword evidence="4 6" id="KW-0339">Growth factor</keyword>
<gene>
    <name evidence="9" type="ORF">PVAND_000497</name>
</gene>